<name>A0ABW0ZE44_9ACTN</name>
<dbReference type="InterPro" id="IPR058532">
    <property type="entry name" value="YjbR/MT2646/Rv2570-like"/>
</dbReference>
<evidence type="ECO:0000313" key="1">
    <source>
        <dbReference type="EMBL" id="MFC5728317.1"/>
    </source>
</evidence>
<dbReference type="GO" id="GO:0003677">
    <property type="term" value="F:DNA binding"/>
    <property type="evidence" value="ECO:0007669"/>
    <property type="project" value="UniProtKB-KW"/>
</dbReference>
<proteinExistence type="predicted"/>
<dbReference type="Proteomes" id="UP001596072">
    <property type="component" value="Unassembled WGS sequence"/>
</dbReference>
<dbReference type="SUPFAM" id="SSF142906">
    <property type="entry name" value="YjbR-like"/>
    <property type="match status" value="1"/>
</dbReference>
<dbReference type="EMBL" id="JBHSNS010000001">
    <property type="protein sequence ID" value="MFC5728317.1"/>
    <property type="molecule type" value="Genomic_DNA"/>
</dbReference>
<reference evidence="2" key="1">
    <citation type="journal article" date="2019" name="Int. J. Syst. Evol. Microbiol.">
        <title>The Global Catalogue of Microorganisms (GCM) 10K type strain sequencing project: providing services to taxonomists for standard genome sequencing and annotation.</title>
        <authorList>
            <consortium name="The Broad Institute Genomics Platform"/>
            <consortium name="The Broad Institute Genome Sequencing Center for Infectious Disease"/>
            <person name="Wu L."/>
            <person name="Ma J."/>
        </authorList>
    </citation>
    <scope>NUCLEOTIDE SEQUENCE [LARGE SCALE GENOMIC DNA]</scope>
    <source>
        <strain evidence="2">YIM 94188</strain>
    </source>
</reference>
<dbReference type="Pfam" id="PF04237">
    <property type="entry name" value="YjbR"/>
    <property type="match status" value="1"/>
</dbReference>
<keyword evidence="2" id="KW-1185">Reference proteome</keyword>
<gene>
    <name evidence="1" type="ORF">ACFPQB_05270</name>
</gene>
<accession>A0ABW0ZE44</accession>
<dbReference type="RefSeq" id="WP_136432226.1">
    <property type="nucleotide sequence ID" value="NZ_JBHSNS010000001.1"/>
</dbReference>
<sequence length="131" mass="14835">MATWEDVRRLALALPETTESNNGWRIREKAFAWVRPLRKKDVADLEQLGREVPTGEIMGIRVSDDLEKRELVASEPDVFFTIPHFDGWPGVLVRLDAIGVEELEEVLVDAWLVRAPKRVAKAFLESRGLAG</sequence>
<evidence type="ECO:0000313" key="2">
    <source>
        <dbReference type="Proteomes" id="UP001596072"/>
    </source>
</evidence>
<protein>
    <submittedName>
        <fullName evidence="1">MmcQ/YjbR family DNA-binding protein</fullName>
    </submittedName>
</protein>
<organism evidence="1 2">
    <name type="scientific">Nocardioides vastitatis</name>
    <dbReference type="NCBI Taxonomy" id="2568655"/>
    <lineage>
        <taxon>Bacteria</taxon>
        <taxon>Bacillati</taxon>
        <taxon>Actinomycetota</taxon>
        <taxon>Actinomycetes</taxon>
        <taxon>Propionibacteriales</taxon>
        <taxon>Nocardioidaceae</taxon>
        <taxon>Nocardioides</taxon>
    </lineage>
</organism>
<keyword evidence="1" id="KW-0238">DNA-binding</keyword>
<comment type="caution">
    <text evidence="1">The sequence shown here is derived from an EMBL/GenBank/DDBJ whole genome shotgun (WGS) entry which is preliminary data.</text>
</comment>
<dbReference type="InterPro" id="IPR038056">
    <property type="entry name" value="YjbR-like_sf"/>
</dbReference>